<protein>
    <submittedName>
        <fullName evidence="2">Uncharacterized protein</fullName>
    </submittedName>
</protein>
<keyword evidence="1" id="KW-0732">Signal</keyword>
<feature type="signal peptide" evidence="1">
    <location>
        <begin position="1"/>
        <end position="17"/>
    </location>
</feature>
<accession>A0A922A078</accession>
<gene>
    <name evidence="2" type="ORF">O3G_MSEX015254</name>
</gene>
<dbReference type="EMBL" id="JH669597">
    <property type="protein sequence ID" value="KAG6465593.1"/>
    <property type="molecule type" value="Genomic_DNA"/>
</dbReference>
<organism evidence="2 3">
    <name type="scientific">Manduca sexta</name>
    <name type="common">Tobacco hawkmoth</name>
    <name type="synonym">Tobacco hornworm</name>
    <dbReference type="NCBI Taxonomy" id="7130"/>
    <lineage>
        <taxon>Eukaryota</taxon>
        <taxon>Metazoa</taxon>
        <taxon>Ecdysozoa</taxon>
        <taxon>Arthropoda</taxon>
        <taxon>Hexapoda</taxon>
        <taxon>Insecta</taxon>
        <taxon>Pterygota</taxon>
        <taxon>Neoptera</taxon>
        <taxon>Endopterygota</taxon>
        <taxon>Lepidoptera</taxon>
        <taxon>Glossata</taxon>
        <taxon>Ditrysia</taxon>
        <taxon>Bombycoidea</taxon>
        <taxon>Sphingidae</taxon>
        <taxon>Sphinginae</taxon>
        <taxon>Sphingini</taxon>
        <taxon>Manduca</taxon>
    </lineage>
</organism>
<proteinExistence type="predicted"/>
<name>A0A922A078_MANSE</name>
<evidence type="ECO:0000313" key="2">
    <source>
        <dbReference type="EMBL" id="KAG6465593.1"/>
    </source>
</evidence>
<reference evidence="2" key="1">
    <citation type="journal article" date="2016" name="Insect Biochem. Mol. Biol.">
        <title>Multifaceted biological insights from a draft genome sequence of the tobacco hornworm moth, Manduca sexta.</title>
        <authorList>
            <person name="Kanost M.R."/>
            <person name="Arrese E.L."/>
            <person name="Cao X."/>
            <person name="Chen Y.R."/>
            <person name="Chellapilla S."/>
            <person name="Goldsmith M.R."/>
            <person name="Grosse-Wilde E."/>
            <person name="Heckel D.G."/>
            <person name="Herndon N."/>
            <person name="Jiang H."/>
            <person name="Papanicolaou A."/>
            <person name="Qu J."/>
            <person name="Soulages J.L."/>
            <person name="Vogel H."/>
            <person name="Walters J."/>
            <person name="Waterhouse R.M."/>
            <person name="Ahn S.J."/>
            <person name="Almeida F.C."/>
            <person name="An C."/>
            <person name="Aqrawi P."/>
            <person name="Bretschneider A."/>
            <person name="Bryant W.B."/>
            <person name="Bucks S."/>
            <person name="Chao H."/>
            <person name="Chevignon G."/>
            <person name="Christen J.M."/>
            <person name="Clarke D.F."/>
            <person name="Dittmer N.T."/>
            <person name="Ferguson L.C.F."/>
            <person name="Garavelou S."/>
            <person name="Gordon K.H.J."/>
            <person name="Gunaratna R.T."/>
            <person name="Han Y."/>
            <person name="Hauser F."/>
            <person name="He Y."/>
            <person name="Heidel-Fischer H."/>
            <person name="Hirsh A."/>
            <person name="Hu Y."/>
            <person name="Jiang H."/>
            <person name="Kalra D."/>
            <person name="Klinner C."/>
            <person name="Konig C."/>
            <person name="Kovar C."/>
            <person name="Kroll A.R."/>
            <person name="Kuwar S.S."/>
            <person name="Lee S.L."/>
            <person name="Lehman R."/>
            <person name="Li K."/>
            <person name="Li Z."/>
            <person name="Liang H."/>
            <person name="Lovelace S."/>
            <person name="Lu Z."/>
            <person name="Mansfield J.H."/>
            <person name="McCulloch K.J."/>
            <person name="Mathew T."/>
            <person name="Morton B."/>
            <person name="Muzny D.M."/>
            <person name="Neunemann D."/>
            <person name="Ongeri F."/>
            <person name="Pauchet Y."/>
            <person name="Pu L.L."/>
            <person name="Pyrousis I."/>
            <person name="Rao X.J."/>
            <person name="Redding A."/>
            <person name="Roesel C."/>
            <person name="Sanchez-Gracia A."/>
            <person name="Schaack S."/>
            <person name="Shukla A."/>
            <person name="Tetreau G."/>
            <person name="Wang Y."/>
            <person name="Xiong G.H."/>
            <person name="Traut W."/>
            <person name="Walsh T.K."/>
            <person name="Worley K.C."/>
            <person name="Wu D."/>
            <person name="Wu W."/>
            <person name="Wu Y.Q."/>
            <person name="Zhang X."/>
            <person name="Zou Z."/>
            <person name="Zucker H."/>
            <person name="Briscoe A.D."/>
            <person name="Burmester T."/>
            <person name="Clem R.J."/>
            <person name="Feyereisen R."/>
            <person name="Grimmelikhuijzen C.J.P."/>
            <person name="Hamodrakas S.J."/>
            <person name="Hansson B.S."/>
            <person name="Huguet E."/>
            <person name="Jermiin L.S."/>
            <person name="Lan Q."/>
            <person name="Lehman H.K."/>
            <person name="Lorenzen M."/>
            <person name="Merzendorfer H."/>
            <person name="Michalopoulos I."/>
            <person name="Morton D.B."/>
            <person name="Muthukrishnan S."/>
            <person name="Oakeshott J.G."/>
            <person name="Palmer W."/>
            <person name="Park Y."/>
            <person name="Passarelli A.L."/>
            <person name="Rozas J."/>
            <person name="Schwartz L.M."/>
            <person name="Smith W."/>
            <person name="Southgate A."/>
            <person name="Vilcinskas A."/>
            <person name="Vogt R."/>
            <person name="Wang P."/>
            <person name="Werren J."/>
            <person name="Yu X.Q."/>
            <person name="Zhou J.J."/>
            <person name="Brown S.J."/>
            <person name="Scherer S.E."/>
            <person name="Richards S."/>
            <person name="Blissard G.W."/>
        </authorList>
    </citation>
    <scope>NUCLEOTIDE SEQUENCE</scope>
</reference>
<keyword evidence="3" id="KW-1185">Reference proteome</keyword>
<comment type="caution">
    <text evidence="2">The sequence shown here is derived from an EMBL/GenBank/DDBJ whole genome shotgun (WGS) entry which is preliminary data.</text>
</comment>
<dbReference type="AlphaFoldDB" id="A0A922A078"/>
<evidence type="ECO:0000256" key="1">
    <source>
        <dbReference type="SAM" id="SignalP"/>
    </source>
</evidence>
<dbReference type="Proteomes" id="UP000791440">
    <property type="component" value="Unassembled WGS sequence"/>
</dbReference>
<feature type="chain" id="PRO_5037565261" evidence="1">
    <location>
        <begin position="18"/>
        <end position="113"/>
    </location>
</feature>
<sequence>MIIYLINVLSLCARSSSHTIHICSINSLCAIRTALEQLKSNKAPDEDGITAELLKVSGALVLKVFQELFNSVLLEDVSPNLTVSKMVSLGLNTEKTKVMSSVHVTPTSVTVGN</sequence>
<reference evidence="2" key="2">
    <citation type="submission" date="2020-12" db="EMBL/GenBank/DDBJ databases">
        <authorList>
            <person name="Kanost M."/>
        </authorList>
    </citation>
    <scope>NUCLEOTIDE SEQUENCE</scope>
</reference>
<evidence type="ECO:0000313" key="3">
    <source>
        <dbReference type="Proteomes" id="UP000791440"/>
    </source>
</evidence>